<accession>A0A9D4AH88</accession>
<organism evidence="1 2">
    <name type="scientific">Gossypium stocksii</name>
    <dbReference type="NCBI Taxonomy" id="47602"/>
    <lineage>
        <taxon>Eukaryota</taxon>
        <taxon>Viridiplantae</taxon>
        <taxon>Streptophyta</taxon>
        <taxon>Embryophyta</taxon>
        <taxon>Tracheophyta</taxon>
        <taxon>Spermatophyta</taxon>
        <taxon>Magnoliopsida</taxon>
        <taxon>eudicotyledons</taxon>
        <taxon>Gunneridae</taxon>
        <taxon>Pentapetalae</taxon>
        <taxon>rosids</taxon>
        <taxon>malvids</taxon>
        <taxon>Malvales</taxon>
        <taxon>Malvaceae</taxon>
        <taxon>Malvoideae</taxon>
        <taxon>Gossypium</taxon>
    </lineage>
</organism>
<evidence type="ECO:0000313" key="1">
    <source>
        <dbReference type="EMBL" id="KAH1122432.1"/>
    </source>
</evidence>
<keyword evidence="2" id="KW-1185">Reference proteome</keyword>
<sequence length="86" mass="9492">RISKISKIDIQVFKSTTHAPHANANTTSSVTGRNSKLVTITPNASDGGLLCRWGSFGPQELDRFNKLLEKPVRLKPSWPNNEDMAT</sequence>
<name>A0A9D4AH88_9ROSI</name>
<reference evidence="1 2" key="1">
    <citation type="journal article" date="2021" name="Plant Biotechnol. J.">
        <title>Multi-omics assisted identification of the key and species-specific regulatory components of drought-tolerant mechanisms in Gossypium stocksii.</title>
        <authorList>
            <person name="Yu D."/>
            <person name="Ke L."/>
            <person name="Zhang D."/>
            <person name="Wu Y."/>
            <person name="Sun Y."/>
            <person name="Mei J."/>
            <person name="Sun J."/>
            <person name="Sun Y."/>
        </authorList>
    </citation>
    <scope>NUCLEOTIDE SEQUENCE [LARGE SCALE GENOMIC DNA]</scope>
    <source>
        <strain evidence="2">cv. E1</strain>
        <tissue evidence="1">Leaf</tissue>
    </source>
</reference>
<feature type="non-terminal residue" evidence="1">
    <location>
        <position position="1"/>
    </location>
</feature>
<dbReference type="EMBL" id="JAIQCV010000002">
    <property type="protein sequence ID" value="KAH1122432.1"/>
    <property type="molecule type" value="Genomic_DNA"/>
</dbReference>
<evidence type="ECO:0000313" key="2">
    <source>
        <dbReference type="Proteomes" id="UP000828251"/>
    </source>
</evidence>
<proteinExistence type="predicted"/>
<comment type="caution">
    <text evidence="1">The sequence shown here is derived from an EMBL/GenBank/DDBJ whole genome shotgun (WGS) entry which is preliminary data.</text>
</comment>
<dbReference type="Proteomes" id="UP000828251">
    <property type="component" value="Unassembled WGS sequence"/>
</dbReference>
<protein>
    <submittedName>
        <fullName evidence="1">Uncharacterized protein</fullName>
    </submittedName>
</protein>
<dbReference type="OrthoDB" id="10293240at2759"/>
<dbReference type="AlphaFoldDB" id="A0A9D4AH88"/>
<gene>
    <name evidence="1" type="ORF">J1N35_005592</name>
</gene>